<proteinExistence type="predicted"/>
<gene>
    <name evidence="1" type="ORF">NCTC13043_02557</name>
</gene>
<dbReference type="OrthoDB" id="7868987at2"/>
<sequence>MVPITKLPIIIELSEYGGNYSSYINAVYAIFHKDFIRHKTSFGSHELQMKFNPMYQERAYTFYHMTHEGKVESERTPDLRRCERIGWARPCIENVESWSLKFWRQNRQRSSNRVCILLDVEEDYDYFVILEVRGTYVLLWTAFISQCHHETRKKLKEYEEWKKNEGNNVNTPDQLIEIIRNEIKKQEAT</sequence>
<protein>
    <submittedName>
        <fullName evidence="1">Uncharacterized protein</fullName>
    </submittedName>
</protein>
<name>A0A379GAQ7_9BACT</name>
<reference evidence="1 2" key="1">
    <citation type="submission" date="2018-06" db="EMBL/GenBank/DDBJ databases">
        <authorList>
            <consortium name="Pathogen Informatics"/>
            <person name="Doyle S."/>
        </authorList>
    </citation>
    <scope>NUCLEOTIDE SEQUENCE [LARGE SCALE GENOMIC DNA]</scope>
    <source>
        <strain evidence="1 2">NCTC13043</strain>
    </source>
</reference>
<dbReference type="AlphaFoldDB" id="A0A379GAQ7"/>
<evidence type="ECO:0000313" key="1">
    <source>
        <dbReference type="EMBL" id="SUC38057.1"/>
    </source>
</evidence>
<dbReference type="Proteomes" id="UP000254235">
    <property type="component" value="Unassembled WGS sequence"/>
</dbReference>
<accession>A0A379GAQ7</accession>
<evidence type="ECO:0000313" key="2">
    <source>
        <dbReference type="Proteomes" id="UP000254235"/>
    </source>
</evidence>
<dbReference type="GeneID" id="78572148"/>
<dbReference type="EMBL" id="UGTP01000005">
    <property type="protein sequence ID" value="SUC38057.1"/>
    <property type="molecule type" value="Genomic_DNA"/>
</dbReference>
<dbReference type="RefSeq" id="WP_115084350.1">
    <property type="nucleotide sequence ID" value="NZ_UGTP01000005.1"/>
</dbReference>
<organism evidence="1 2">
    <name type="scientific">Prevotella pallens</name>
    <dbReference type="NCBI Taxonomy" id="60133"/>
    <lineage>
        <taxon>Bacteria</taxon>
        <taxon>Pseudomonadati</taxon>
        <taxon>Bacteroidota</taxon>
        <taxon>Bacteroidia</taxon>
        <taxon>Bacteroidales</taxon>
        <taxon>Prevotellaceae</taxon>
        <taxon>Prevotella</taxon>
    </lineage>
</organism>